<name>A0A9Q1H8B1_HOLLE</name>
<dbReference type="FunFam" id="2.10.110.10:FF:000015">
    <property type="entry name" value="LIM domain only 3"/>
    <property type="match status" value="1"/>
</dbReference>
<dbReference type="PROSITE" id="PS00478">
    <property type="entry name" value="LIM_DOMAIN_1"/>
    <property type="match status" value="1"/>
</dbReference>
<evidence type="ECO:0000256" key="3">
    <source>
        <dbReference type="ARBA" id="ARBA00022833"/>
    </source>
</evidence>
<dbReference type="Proteomes" id="UP001152320">
    <property type="component" value="Chromosome 7"/>
</dbReference>
<dbReference type="Pfam" id="PF00412">
    <property type="entry name" value="LIM"/>
    <property type="match status" value="2"/>
</dbReference>
<dbReference type="SUPFAM" id="SSF57716">
    <property type="entry name" value="Glucocorticoid receptor-like (DNA-binding domain)"/>
    <property type="match status" value="3"/>
</dbReference>
<evidence type="ECO:0000313" key="8">
    <source>
        <dbReference type="Proteomes" id="UP001152320"/>
    </source>
</evidence>
<protein>
    <submittedName>
        <fullName evidence="7">LIM domain transcription factor LMO4-B</fullName>
    </submittedName>
</protein>
<keyword evidence="2" id="KW-0677">Repeat</keyword>
<evidence type="ECO:0000259" key="6">
    <source>
        <dbReference type="PROSITE" id="PS50023"/>
    </source>
</evidence>
<evidence type="ECO:0000313" key="7">
    <source>
        <dbReference type="EMBL" id="KAJ8039447.1"/>
    </source>
</evidence>
<keyword evidence="1 5" id="KW-0479">Metal-binding</keyword>
<comment type="caution">
    <text evidence="7">The sequence shown here is derived from an EMBL/GenBank/DDBJ whole genome shotgun (WGS) entry which is preliminary data.</text>
</comment>
<dbReference type="EMBL" id="JAIZAY010000007">
    <property type="protein sequence ID" value="KAJ8039447.1"/>
    <property type="molecule type" value="Genomic_DNA"/>
</dbReference>
<keyword evidence="3 5" id="KW-0862">Zinc</keyword>
<evidence type="ECO:0000256" key="5">
    <source>
        <dbReference type="PROSITE-ProRule" id="PRU00125"/>
    </source>
</evidence>
<evidence type="ECO:0000256" key="1">
    <source>
        <dbReference type="ARBA" id="ARBA00022723"/>
    </source>
</evidence>
<gene>
    <name evidence="7" type="ORF">HOLleu_17171</name>
</gene>
<dbReference type="GO" id="GO:0046872">
    <property type="term" value="F:metal ion binding"/>
    <property type="evidence" value="ECO:0007669"/>
    <property type="project" value="UniProtKB-KW"/>
</dbReference>
<dbReference type="InterPro" id="IPR001781">
    <property type="entry name" value="Znf_LIM"/>
</dbReference>
<sequence>MRMTGSVEDQSSINNVLMDTTDSRANIENNNLPPKSTMTSSTDSSEVRSCAGCGGKINDRFLLNAVDRYWHTGCLKCSCCSVQLTEVGHSCFSKSGMILCRKDYLRLFGPSGACAACSQPIPSSELVMRVQSRVYHVKCFTCSSCHTRLVPGDRYSLVNGSILCELDHTRLSKSLVGNGPASQGIRTGHRVC</sequence>
<dbReference type="Gene3D" id="2.10.110.10">
    <property type="entry name" value="Cysteine Rich Protein"/>
    <property type="match status" value="2"/>
</dbReference>
<evidence type="ECO:0000256" key="4">
    <source>
        <dbReference type="ARBA" id="ARBA00023038"/>
    </source>
</evidence>
<evidence type="ECO:0000256" key="2">
    <source>
        <dbReference type="ARBA" id="ARBA00022737"/>
    </source>
</evidence>
<feature type="domain" description="LIM zinc-binding" evidence="6">
    <location>
        <begin position="48"/>
        <end position="110"/>
    </location>
</feature>
<feature type="domain" description="LIM zinc-binding" evidence="6">
    <location>
        <begin position="112"/>
        <end position="174"/>
    </location>
</feature>
<dbReference type="PROSITE" id="PS50023">
    <property type="entry name" value="LIM_DOMAIN_2"/>
    <property type="match status" value="2"/>
</dbReference>
<keyword evidence="8" id="KW-1185">Reference proteome</keyword>
<proteinExistence type="predicted"/>
<dbReference type="AlphaFoldDB" id="A0A9Q1H8B1"/>
<dbReference type="PANTHER" id="PTHR45787:SF13">
    <property type="entry name" value="LD11652P"/>
    <property type="match status" value="1"/>
</dbReference>
<dbReference type="PANTHER" id="PTHR45787">
    <property type="entry name" value="LD11652P"/>
    <property type="match status" value="1"/>
</dbReference>
<organism evidence="7 8">
    <name type="scientific">Holothuria leucospilota</name>
    <name type="common">Black long sea cucumber</name>
    <name type="synonym">Mertensiothuria leucospilota</name>
    <dbReference type="NCBI Taxonomy" id="206669"/>
    <lineage>
        <taxon>Eukaryota</taxon>
        <taxon>Metazoa</taxon>
        <taxon>Echinodermata</taxon>
        <taxon>Eleutherozoa</taxon>
        <taxon>Echinozoa</taxon>
        <taxon>Holothuroidea</taxon>
        <taxon>Aspidochirotacea</taxon>
        <taxon>Aspidochirotida</taxon>
        <taxon>Holothuriidae</taxon>
        <taxon>Holothuria</taxon>
    </lineage>
</organism>
<dbReference type="CDD" id="cd09386">
    <property type="entry name" value="LIM1_LMO4"/>
    <property type="match status" value="1"/>
</dbReference>
<accession>A0A9Q1H8B1</accession>
<dbReference type="InterPro" id="IPR050945">
    <property type="entry name" value="LMO_RBTN_TF"/>
</dbReference>
<dbReference type="SMART" id="SM00132">
    <property type="entry name" value="LIM"/>
    <property type="match status" value="2"/>
</dbReference>
<reference evidence="7" key="1">
    <citation type="submission" date="2021-10" db="EMBL/GenBank/DDBJ databases">
        <title>Tropical sea cucumber genome reveals ecological adaptation and Cuvierian tubules defense mechanism.</title>
        <authorList>
            <person name="Chen T."/>
        </authorList>
    </citation>
    <scope>NUCLEOTIDE SEQUENCE</scope>
    <source>
        <strain evidence="7">Nanhai2018</strain>
        <tissue evidence="7">Muscle</tissue>
    </source>
</reference>
<keyword evidence="4 5" id="KW-0440">LIM domain</keyword>
<dbReference type="OrthoDB" id="6352355at2759"/>